<evidence type="ECO:0000256" key="1">
    <source>
        <dbReference type="ARBA" id="ARBA00001933"/>
    </source>
</evidence>
<dbReference type="InterPro" id="IPR050147">
    <property type="entry name" value="Ser/Thr_Dehydratase"/>
</dbReference>
<keyword evidence="4" id="KW-0663">Pyridoxal phosphate</keyword>
<feature type="domain" description="Tryptophan synthase beta chain-like PALP" evidence="7">
    <location>
        <begin position="12"/>
        <end position="297"/>
    </location>
</feature>
<evidence type="ECO:0000313" key="8">
    <source>
        <dbReference type="EMBL" id="MDV2079148.1"/>
    </source>
</evidence>
<dbReference type="Proteomes" id="UP001269819">
    <property type="component" value="Unassembled WGS sequence"/>
</dbReference>
<evidence type="ECO:0000256" key="5">
    <source>
        <dbReference type="ARBA" id="ARBA00023239"/>
    </source>
</evidence>
<dbReference type="Pfam" id="PF00291">
    <property type="entry name" value="PALP"/>
    <property type="match status" value="1"/>
</dbReference>
<name>A0ABU3VXZ2_9GAMM</name>
<dbReference type="PANTHER" id="PTHR48078:SF2">
    <property type="entry name" value="CATABOLIC L-SERINE_THREONINE DEHYDRATASE"/>
    <property type="match status" value="1"/>
</dbReference>
<dbReference type="SUPFAM" id="SSF53686">
    <property type="entry name" value="Tryptophan synthase beta subunit-like PLP-dependent enzymes"/>
    <property type="match status" value="1"/>
</dbReference>
<accession>A0ABU3VXZ2</accession>
<evidence type="ECO:0000259" key="7">
    <source>
        <dbReference type="Pfam" id="PF00291"/>
    </source>
</evidence>
<comment type="catalytic activity">
    <reaction evidence="6">
        <text>L-serine = pyruvate + NH4(+)</text>
        <dbReference type="Rhea" id="RHEA:19169"/>
        <dbReference type="ChEBI" id="CHEBI:15361"/>
        <dbReference type="ChEBI" id="CHEBI:28938"/>
        <dbReference type="ChEBI" id="CHEBI:33384"/>
        <dbReference type="EC" id="4.3.1.17"/>
    </reaction>
</comment>
<dbReference type="InterPro" id="IPR000634">
    <property type="entry name" value="Ser/Thr_deHydtase_PyrdxlP-BS"/>
</dbReference>
<comment type="similarity">
    <text evidence="2">Belongs to the serine/threonine dehydratase family.</text>
</comment>
<dbReference type="RefSeq" id="WP_316973766.1">
    <property type="nucleotide sequence ID" value="NZ_JAWIIJ010000006.1"/>
</dbReference>
<reference evidence="8 9" key="1">
    <citation type="submission" date="2023-10" db="EMBL/GenBank/DDBJ databases">
        <title>Characteristics and mechanism of a salt-tolerant marine origin heterotrophic nitrifying- aerobic denitrifying bacteria Marinobacter xestospongiae HN1.</title>
        <authorList>
            <person name="Qi R."/>
        </authorList>
    </citation>
    <scope>NUCLEOTIDE SEQUENCE [LARGE SCALE GENOMIC DNA]</scope>
    <source>
        <strain evidence="8 9">HN1</strain>
    </source>
</reference>
<proteinExistence type="inferred from homology"/>
<dbReference type="PANTHER" id="PTHR48078">
    <property type="entry name" value="THREONINE DEHYDRATASE, MITOCHONDRIAL-RELATED"/>
    <property type="match status" value="1"/>
</dbReference>
<organism evidence="8 9">
    <name type="scientific">Marinobacter xestospongiae</name>
    <dbReference type="NCBI Taxonomy" id="994319"/>
    <lineage>
        <taxon>Bacteria</taxon>
        <taxon>Pseudomonadati</taxon>
        <taxon>Pseudomonadota</taxon>
        <taxon>Gammaproteobacteria</taxon>
        <taxon>Pseudomonadales</taxon>
        <taxon>Marinobacteraceae</taxon>
        <taxon>Marinobacter</taxon>
    </lineage>
</organism>
<dbReference type="InterPro" id="IPR001926">
    <property type="entry name" value="TrpB-like_PALP"/>
</dbReference>
<keyword evidence="9" id="KW-1185">Reference proteome</keyword>
<keyword evidence="5" id="KW-0456">Lyase</keyword>
<dbReference type="Gene3D" id="3.40.50.1100">
    <property type="match status" value="2"/>
</dbReference>
<evidence type="ECO:0000313" key="9">
    <source>
        <dbReference type="Proteomes" id="UP001269819"/>
    </source>
</evidence>
<dbReference type="EMBL" id="JAWIIJ010000006">
    <property type="protein sequence ID" value="MDV2079148.1"/>
    <property type="molecule type" value="Genomic_DNA"/>
</dbReference>
<comment type="cofactor">
    <cofactor evidence="1">
        <name>pyridoxal 5'-phosphate</name>
        <dbReference type="ChEBI" id="CHEBI:597326"/>
    </cofactor>
</comment>
<dbReference type="EC" id="4.3.1.17" evidence="3"/>
<comment type="caution">
    <text evidence="8">The sequence shown here is derived from an EMBL/GenBank/DDBJ whole genome shotgun (WGS) entry which is preliminary data.</text>
</comment>
<dbReference type="InterPro" id="IPR036052">
    <property type="entry name" value="TrpB-like_PALP_sf"/>
</dbReference>
<evidence type="ECO:0000256" key="4">
    <source>
        <dbReference type="ARBA" id="ARBA00022898"/>
    </source>
</evidence>
<evidence type="ECO:0000256" key="6">
    <source>
        <dbReference type="ARBA" id="ARBA00049406"/>
    </source>
</evidence>
<gene>
    <name evidence="8" type="ORF">RYS15_10635</name>
</gene>
<evidence type="ECO:0000256" key="3">
    <source>
        <dbReference type="ARBA" id="ARBA00012093"/>
    </source>
</evidence>
<sequence>MYTDPAHPIALRTPLVPSFPMSSPQGPRIWLKLEALQPSGSFKLRGMARKAVRAKAQGATLFVSSSGGNAGLAVAFAGQQLGVAVSVFVPETTPAATVARLRGYGADVTVTGQFWHDAHAKAQVAADQPGAVMFHPFDDPEIWPGYGDILAETLADGVTPDLVVCSVGGGGLMSGLLEGLERTGLQDVPLLAVETVGADALHRSRLAGEQITLPSITSRAKSLAAPRVCDQAYRALSERPVFTATVTDEQAENACQRFLDEHRLKVEMACGAALAAVYDQAHEQIAASKDILVVVCGGVND</sequence>
<evidence type="ECO:0000256" key="2">
    <source>
        <dbReference type="ARBA" id="ARBA00010869"/>
    </source>
</evidence>
<dbReference type="PROSITE" id="PS00165">
    <property type="entry name" value="DEHYDRATASE_SER_THR"/>
    <property type="match status" value="1"/>
</dbReference>
<protein>
    <recommendedName>
        <fullName evidence="3">L-serine ammonia-lyase</fullName>
        <ecNumber evidence="3">4.3.1.17</ecNumber>
    </recommendedName>
</protein>